<feature type="domain" description="Phospholipase D-like" evidence="2">
    <location>
        <begin position="219"/>
        <end position="284"/>
    </location>
</feature>
<protein>
    <submittedName>
        <fullName evidence="3">NgoFVII family restriction endonuclease</fullName>
    </submittedName>
</protein>
<dbReference type="EMBL" id="VXPY01000032">
    <property type="protein sequence ID" value="MYD89702.1"/>
    <property type="molecule type" value="Genomic_DNA"/>
</dbReference>
<keyword evidence="3" id="KW-0378">Hydrolase</keyword>
<evidence type="ECO:0000313" key="3">
    <source>
        <dbReference type="EMBL" id="MYD89702.1"/>
    </source>
</evidence>
<dbReference type="AlphaFoldDB" id="A0A6B1DSP5"/>
<proteinExistence type="predicted"/>
<keyword evidence="1" id="KW-0812">Transmembrane</keyword>
<name>A0A6B1DSP5_9CHLR</name>
<gene>
    <name evidence="3" type="ORF">F4Y08_05095</name>
</gene>
<sequence length="307" mass="33605">MADQSEQNTFGDDFLMFLAGGCTVLGGVVGLWLALAYGSQEEILRQFVNDYVVDRLIDYLVWSAPLIGMLLGSAVAIIVAMAWKFGWRACKWLTRRFAATPAVPGRKRPATPSPLRDNLVDGNKVVAHLDAVLDKGLRLDVCVAYPSVEGLGRLAQWIDGMDPNGRARLLVGSMPRNWTPLHPSARAAGHFMAKHLDYDKQAIPVLERLAGHQEAERLELCVRLAVPQLHAKLYAWIDAQGREGALIGSSNLTKAGLNDQGELNVVVGGDDVQLHAHAWFEARWNEQAAYPADFSDALSALHESSSM</sequence>
<feature type="transmembrane region" description="Helical" evidence="1">
    <location>
        <begin position="14"/>
        <end position="39"/>
    </location>
</feature>
<keyword evidence="1" id="KW-1133">Transmembrane helix</keyword>
<dbReference type="InterPro" id="IPR025202">
    <property type="entry name" value="PLD-like_dom"/>
</dbReference>
<keyword evidence="1" id="KW-0472">Membrane</keyword>
<dbReference type="Gene3D" id="3.30.870.10">
    <property type="entry name" value="Endonuclease Chain A"/>
    <property type="match status" value="1"/>
</dbReference>
<accession>A0A6B1DSP5</accession>
<keyword evidence="3" id="KW-0540">Nuclease</keyword>
<feature type="transmembrane region" description="Helical" evidence="1">
    <location>
        <begin position="59"/>
        <end position="83"/>
    </location>
</feature>
<keyword evidence="3" id="KW-0255">Endonuclease</keyword>
<dbReference type="SUPFAM" id="SSF56024">
    <property type="entry name" value="Phospholipase D/nuclease"/>
    <property type="match status" value="1"/>
</dbReference>
<dbReference type="GO" id="GO:0004519">
    <property type="term" value="F:endonuclease activity"/>
    <property type="evidence" value="ECO:0007669"/>
    <property type="project" value="UniProtKB-KW"/>
</dbReference>
<comment type="caution">
    <text evidence="3">The sequence shown here is derived from an EMBL/GenBank/DDBJ whole genome shotgun (WGS) entry which is preliminary data.</text>
</comment>
<dbReference type="Pfam" id="PF13091">
    <property type="entry name" value="PLDc_2"/>
    <property type="match status" value="1"/>
</dbReference>
<evidence type="ECO:0000259" key="2">
    <source>
        <dbReference type="Pfam" id="PF13091"/>
    </source>
</evidence>
<evidence type="ECO:0000256" key="1">
    <source>
        <dbReference type="SAM" id="Phobius"/>
    </source>
</evidence>
<reference evidence="3" key="1">
    <citation type="submission" date="2019-09" db="EMBL/GenBank/DDBJ databases">
        <title>Characterisation of the sponge microbiome using genome-centric metagenomics.</title>
        <authorList>
            <person name="Engelberts J.P."/>
            <person name="Robbins S.J."/>
            <person name="De Goeij J.M."/>
            <person name="Aranda M."/>
            <person name="Bell S.C."/>
            <person name="Webster N.S."/>
        </authorList>
    </citation>
    <scope>NUCLEOTIDE SEQUENCE</scope>
    <source>
        <strain evidence="3">SB0662_bin_9</strain>
    </source>
</reference>
<organism evidence="3">
    <name type="scientific">Caldilineaceae bacterium SB0662_bin_9</name>
    <dbReference type="NCBI Taxonomy" id="2605258"/>
    <lineage>
        <taxon>Bacteria</taxon>
        <taxon>Bacillati</taxon>
        <taxon>Chloroflexota</taxon>
        <taxon>Caldilineae</taxon>
        <taxon>Caldilineales</taxon>
        <taxon>Caldilineaceae</taxon>
    </lineage>
</organism>